<feature type="region of interest" description="Disordered" evidence="1">
    <location>
        <begin position="25"/>
        <end position="49"/>
    </location>
</feature>
<dbReference type="SUPFAM" id="SSF110296">
    <property type="entry name" value="Oligoxyloglucan reducing end-specific cellobiohydrolase"/>
    <property type="match status" value="1"/>
</dbReference>
<evidence type="ECO:0000256" key="2">
    <source>
        <dbReference type="SAM" id="SignalP"/>
    </source>
</evidence>
<proteinExistence type="predicted"/>
<organism evidence="3 4">
    <name type="scientific">Mesobacillus subterraneus</name>
    <dbReference type="NCBI Taxonomy" id="285983"/>
    <lineage>
        <taxon>Bacteria</taxon>
        <taxon>Bacillati</taxon>
        <taxon>Bacillota</taxon>
        <taxon>Bacilli</taxon>
        <taxon>Bacillales</taxon>
        <taxon>Bacillaceae</taxon>
        <taxon>Mesobacillus</taxon>
    </lineage>
</organism>
<dbReference type="NCBIfam" id="NF045728">
    <property type="entry name" value="glycosyl_F510_1955"/>
    <property type="match status" value="1"/>
</dbReference>
<dbReference type="InterPro" id="IPR054817">
    <property type="entry name" value="Glycosyl_F510_1955-like"/>
</dbReference>
<name>A0A3R9DQL1_9BACI</name>
<dbReference type="AlphaFoldDB" id="A0A3R9DQL1"/>
<reference evidence="4" key="1">
    <citation type="submission" date="2018-12" db="EMBL/GenBank/DDBJ databases">
        <title>Bacillus chawlae sp. nov., Bacillus glennii sp. nov., and Bacillus saganii sp. nov. Isolated from the Vehicle Assembly Building at Kennedy Space Center where the Viking Spacecraft were Assembled.</title>
        <authorList>
            <person name="Seuylemezian A."/>
            <person name="Vaishampayan P."/>
        </authorList>
    </citation>
    <scope>NUCLEOTIDE SEQUENCE [LARGE SCALE GENOMIC DNA]</scope>
    <source>
        <strain evidence="4">DSM 13966</strain>
    </source>
</reference>
<sequence length="330" mass="36894">MLNKTRVIFMLAAAMLVISACSNEPEQQKSEPAPAQQTPEQKEAEKDSNGEFVVKAAKQRIEHVHGIGYPGNDDGLYVASHHGLRIFKNGEWLETTEQLHDYMGFQAVEDGFYASGHPEEGSELKNPLGLVKSTDQGKSLDKVAFYGESDFHFLSASYKDSVLYLINEEANSELERGIYVSRDNAKSWETVELNGFEADTFGMIAVHPENGERFAMSTREGVFLTEDYGKNIRKAGDYELVTAASFSKESLYISPVQQNKIKLLKLDPAKLEEAVELKIPTLNHDNPITYIAAHPEQEGRIAFITILNDLFESQDGGQTWKQLLVNGRIE</sequence>
<accession>A0A3R9DQL1</accession>
<feature type="compositionally biased region" description="Basic and acidic residues" evidence="1">
    <location>
        <begin position="40"/>
        <end position="49"/>
    </location>
</feature>
<dbReference type="Proteomes" id="UP000279911">
    <property type="component" value="Unassembled WGS sequence"/>
</dbReference>
<dbReference type="PROSITE" id="PS51257">
    <property type="entry name" value="PROKAR_LIPOPROTEIN"/>
    <property type="match status" value="1"/>
</dbReference>
<keyword evidence="2" id="KW-0732">Signal</keyword>
<dbReference type="OrthoDB" id="9764804at2"/>
<comment type="caution">
    <text evidence="3">The sequence shown here is derived from an EMBL/GenBank/DDBJ whole genome shotgun (WGS) entry which is preliminary data.</text>
</comment>
<gene>
    <name evidence="3" type="ORF">EJA10_18740</name>
</gene>
<dbReference type="EMBL" id="RSFW01000021">
    <property type="protein sequence ID" value="RSD25025.1"/>
    <property type="molecule type" value="Genomic_DNA"/>
</dbReference>
<protein>
    <recommendedName>
        <fullName evidence="5">Sortilin N-terminal domain-containing protein</fullName>
    </recommendedName>
</protein>
<evidence type="ECO:0000313" key="4">
    <source>
        <dbReference type="Proteomes" id="UP000279911"/>
    </source>
</evidence>
<evidence type="ECO:0008006" key="5">
    <source>
        <dbReference type="Google" id="ProtNLM"/>
    </source>
</evidence>
<feature type="signal peptide" evidence="2">
    <location>
        <begin position="1"/>
        <end position="22"/>
    </location>
</feature>
<dbReference type="Gene3D" id="2.130.10.10">
    <property type="entry name" value="YVTN repeat-like/Quinoprotein amine dehydrogenase"/>
    <property type="match status" value="1"/>
</dbReference>
<feature type="chain" id="PRO_5039355085" description="Sortilin N-terminal domain-containing protein" evidence="2">
    <location>
        <begin position="23"/>
        <end position="330"/>
    </location>
</feature>
<evidence type="ECO:0000256" key="1">
    <source>
        <dbReference type="SAM" id="MobiDB-lite"/>
    </source>
</evidence>
<dbReference type="RefSeq" id="WP_125481558.1">
    <property type="nucleotide sequence ID" value="NZ_RSFW01000021.1"/>
</dbReference>
<evidence type="ECO:0000313" key="3">
    <source>
        <dbReference type="EMBL" id="RSD25025.1"/>
    </source>
</evidence>
<dbReference type="InterPro" id="IPR015943">
    <property type="entry name" value="WD40/YVTN_repeat-like_dom_sf"/>
</dbReference>